<dbReference type="PANTHER" id="PTHR14359">
    <property type="entry name" value="HOMO-OLIGOMERIC FLAVIN CONTAINING CYS DECARBOXYLASE FAMILY"/>
    <property type="match status" value="1"/>
</dbReference>
<evidence type="ECO:0000313" key="8">
    <source>
        <dbReference type="Proteomes" id="UP000578036"/>
    </source>
</evidence>
<dbReference type="RefSeq" id="WP_092306550.1">
    <property type="nucleotide sequence ID" value="NZ_FMAD01000001.1"/>
</dbReference>
<evidence type="ECO:0000256" key="1">
    <source>
        <dbReference type="ARBA" id="ARBA00022793"/>
    </source>
</evidence>
<dbReference type="GO" id="GO:0015937">
    <property type="term" value="P:coenzyme A biosynthetic process"/>
    <property type="evidence" value="ECO:0007669"/>
    <property type="project" value="UniProtKB-UniRule"/>
</dbReference>
<keyword evidence="3 4" id="KW-0285">Flavoprotein</keyword>
<dbReference type="Gene3D" id="3.40.50.10300">
    <property type="entry name" value="CoaB-like"/>
    <property type="match status" value="1"/>
</dbReference>
<feature type="binding site" evidence="3">
    <location>
        <position position="338"/>
    </location>
    <ligand>
        <name>CTP</name>
        <dbReference type="ChEBI" id="CHEBI:37563"/>
    </ligand>
</feature>
<comment type="cofactor">
    <cofactor evidence="3">
        <name>Mg(2+)</name>
        <dbReference type="ChEBI" id="CHEBI:18420"/>
    </cofactor>
</comment>
<dbReference type="Proteomes" id="UP000578036">
    <property type="component" value="Unassembled WGS sequence"/>
</dbReference>
<feature type="binding site" evidence="3">
    <location>
        <begin position="306"/>
        <end position="309"/>
    </location>
    <ligand>
        <name>CTP</name>
        <dbReference type="ChEBI" id="CHEBI:37563"/>
    </ligand>
</feature>
<feature type="region of interest" description="Phosphopantothenate--cysteine ligase" evidence="3">
    <location>
        <begin position="190"/>
        <end position="400"/>
    </location>
</feature>
<dbReference type="EMBL" id="JACHWF010000001">
    <property type="protein sequence ID" value="MBB3005626.1"/>
    <property type="molecule type" value="Genomic_DNA"/>
</dbReference>
<comment type="cofactor">
    <cofactor evidence="3">
        <name>FMN</name>
        <dbReference type="ChEBI" id="CHEBI:58210"/>
    </cofactor>
    <text evidence="3">Binds 1 FMN per subunit.</text>
</comment>
<feature type="binding site" evidence="3">
    <location>
        <position position="278"/>
    </location>
    <ligand>
        <name>CTP</name>
        <dbReference type="ChEBI" id="CHEBI:37563"/>
    </ligand>
</feature>
<dbReference type="InterPro" id="IPR007085">
    <property type="entry name" value="DNA/pantothenate-metab_flavo_C"/>
</dbReference>
<comment type="similarity">
    <text evidence="3 4">In the N-terminal section; belongs to the HFCD (homo-oligomeric flavin containing Cys decarboxylase) superfamily.</text>
</comment>
<comment type="function">
    <text evidence="4">Catalyzes two steps in the biosynthesis of coenzyme A. In the first step cysteine is conjugated to 4'-phosphopantothenate to form 4-phosphopantothenoylcysteine, in the latter compound is decarboxylated to form 4'-phosphopantotheine.</text>
</comment>
<dbReference type="Gene3D" id="3.40.50.1950">
    <property type="entry name" value="Flavin prenyltransferase-like"/>
    <property type="match status" value="1"/>
</dbReference>
<keyword evidence="3 4" id="KW-0436">Ligase</keyword>
<name>A0A7W4YQ42_9BURK</name>
<accession>A0A7W4YQ42</accession>
<dbReference type="GO" id="GO:0071513">
    <property type="term" value="C:phosphopantothenoylcysteine decarboxylase complex"/>
    <property type="evidence" value="ECO:0007669"/>
    <property type="project" value="TreeGrafter"/>
</dbReference>
<feature type="binding site" evidence="3">
    <location>
        <position position="324"/>
    </location>
    <ligand>
        <name>CTP</name>
        <dbReference type="ChEBI" id="CHEBI:37563"/>
    </ligand>
</feature>
<protein>
    <recommendedName>
        <fullName evidence="3">Coenzyme A biosynthesis bifunctional protein CoaBC</fullName>
    </recommendedName>
    <alternativeName>
        <fullName evidence="3">DNA/pantothenate metabolism flavoprotein</fullName>
    </alternativeName>
    <alternativeName>
        <fullName evidence="3">Phosphopantothenoylcysteine synthetase/decarboxylase</fullName>
        <shortName evidence="3">PPCS-PPCDC</shortName>
    </alternativeName>
    <domain>
        <recommendedName>
            <fullName evidence="3">Phosphopantothenoylcysteine decarboxylase</fullName>
            <shortName evidence="3">PPC decarboxylase</shortName>
            <shortName evidence="3">PPC-DC</shortName>
            <ecNumber evidence="3">4.1.1.36</ecNumber>
        </recommendedName>
        <alternativeName>
            <fullName evidence="3">CoaC</fullName>
        </alternativeName>
    </domain>
    <domain>
        <recommendedName>
            <fullName evidence="3">Phosphopantothenate--cysteine ligase</fullName>
            <ecNumber evidence="3">6.3.2.5</ecNumber>
        </recommendedName>
        <alternativeName>
            <fullName evidence="3">CoaB</fullName>
        </alternativeName>
        <alternativeName>
            <fullName evidence="3">Phosphopantothenoylcysteine synthetase</fullName>
            <shortName evidence="3">PPC synthetase</shortName>
            <shortName evidence="3">PPC-S</shortName>
        </alternativeName>
    </domain>
</protein>
<dbReference type="Pfam" id="PF02441">
    <property type="entry name" value="Flavoprotein"/>
    <property type="match status" value="1"/>
</dbReference>
<feature type="binding site" evidence="3">
    <location>
        <position position="288"/>
    </location>
    <ligand>
        <name>CTP</name>
        <dbReference type="ChEBI" id="CHEBI:37563"/>
    </ligand>
</feature>
<feature type="domain" description="DNA/pantothenate metabolism flavoprotein C-terminal" evidence="6">
    <location>
        <begin position="185"/>
        <end position="391"/>
    </location>
</feature>
<sequence>MDLRGKHIVLGLTGGIACYKSAELVRLLTKAGATVQVAMTEAATHFITPVTMQALSGRPVFLSQWDARIDNNMAHIDLSREADAIVIAPASTDFMARLANGLCDDLLSTLCIARDCPLLVAPAMNRQMWAAPATQRNAAQLRADGVVILGPGSGDQACGEVGDGRMLEPEELLDDIIAFFQPKPLQGKRMLITAGPTFEAIDPVRGITNLSSGKMGFSIARAAREAGAEVLLVAGPTGLPTPRGVMRTDVRSAQQMHDAVMAQLPGIDVFVAVAAVADWRPAEVAQQKLKKASDTDTPTLQFVQNPDILAAVAARADAPYCVGFAAESENLEQYGEQKRQRKGVPLLVGNIGHHTFGLDDNEIVLFDAAGMTRLPRADKLSLARQLVAAIGQRLPGRARP</sequence>
<dbReference type="PANTHER" id="PTHR14359:SF6">
    <property type="entry name" value="PHOSPHOPANTOTHENOYLCYSTEINE DECARBOXYLASE"/>
    <property type="match status" value="1"/>
</dbReference>
<organism evidence="7 8">
    <name type="scientific">Cupriavidus alkaliphilus</name>
    <dbReference type="NCBI Taxonomy" id="942866"/>
    <lineage>
        <taxon>Bacteria</taxon>
        <taxon>Pseudomonadati</taxon>
        <taxon>Pseudomonadota</taxon>
        <taxon>Betaproteobacteria</taxon>
        <taxon>Burkholderiales</taxon>
        <taxon>Burkholderiaceae</taxon>
        <taxon>Cupriavidus</taxon>
    </lineage>
</organism>
<evidence type="ECO:0000259" key="5">
    <source>
        <dbReference type="Pfam" id="PF02441"/>
    </source>
</evidence>
<reference evidence="7 8" key="1">
    <citation type="submission" date="2020-08" db="EMBL/GenBank/DDBJ databases">
        <title>Genomic Encyclopedia of Type Strains, Phase IV (KMG-V): Genome sequencing to study the core and pangenomes of soil and plant-associated prokaryotes.</title>
        <authorList>
            <person name="Whitman W."/>
        </authorList>
    </citation>
    <scope>NUCLEOTIDE SEQUENCE [LARGE SCALE GENOMIC DNA]</scope>
    <source>
        <strain evidence="7 8">SLV-2362</strain>
    </source>
</reference>
<keyword evidence="1 3" id="KW-0210">Decarboxylase</keyword>
<dbReference type="InterPro" id="IPR005252">
    <property type="entry name" value="CoaBC"/>
</dbReference>
<keyword evidence="3 4" id="KW-0288">FMN</keyword>
<feature type="domain" description="Flavoprotein" evidence="5">
    <location>
        <begin position="6"/>
        <end position="177"/>
    </location>
</feature>
<feature type="active site" description="Proton donor" evidence="3">
    <location>
        <position position="158"/>
    </location>
</feature>
<dbReference type="GO" id="GO:0015941">
    <property type="term" value="P:pantothenate catabolic process"/>
    <property type="evidence" value="ECO:0007669"/>
    <property type="project" value="InterPro"/>
</dbReference>
<comment type="similarity">
    <text evidence="3 4">In the C-terminal section; belongs to the PPC synthetase family.</text>
</comment>
<keyword evidence="3" id="KW-0479">Metal-binding</keyword>
<dbReference type="EC" id="4.1.1.36" evidence="3"/>
<dbReference type="GO" id="GO:0010181">
    <property type="term" value="F:FMN binding"/>
    <property type="evidence" value="ECO:0007669"/>
    <property type="project" value="UniProtKB-UniRule"/>
</dbReference>
<dbReference type="SUPFAM" id="SSF102645">
    <property type="entry name" value="CoaB-like"/>
    <property type="match status" value="1"/>
</dbReference>
<dbReference type="GO" id="GO:0004632">
    <property type="term" value="F:phosphopantothenate--cysteine ligase activity"/>
    <property type="evidence" value="ECO:0007669"/>
    <property type="project" value="UniProtKB-UniRule"/>
</dbReference>
<dbReference type="UniPathway" id="UPA00241">
    <property type="reaction ID" value="UER00353"/>
</dbReference>
<dbReference type="PROSITE" id="PS51257">
    <property type="entry name" value="PROKAR_LIPOPROTEIN"/>
    <property type="match status" value="1"/>
</dbReference>
<evidence type="ECO:0000256" key="2">
    <source>
        <dbReference type="ARBA" id="ARBA00023239"/>
    </source>
</evidence>
<gene>
    <name evidence="3" type="primary">coaBC</name>
    <name evidence="7" type="ORF">FHX61_000242</name>
</gene>
<dbReference type="GO" id="GO:0004633">
    <property type="term" value="F:phosphopantothenoylcysteine decarboxylase activity"/>
    <property type="evidence" value="ECO:0007669"/>
    <property type="project" value="UniProtKB-UniRule"/>
</dbReference>
<comment type="caution">
    <text evidence="3">Lacks conserved residue(s) required for the propagation of feature annotation.</text>
</comment>
<keyword evidence="2 3" id="KW-0456">Lyase</keyword>
<comment type="pathway">
    <text evidence="3 4">Cofactor biosynthesis; coenzyme A biosynthesis; CoA from (R)-pantothenate: step 2/5.</text>
</comment>
<evidence type="ECO:0000259" key="6">
    <source>
        <dbReference type="Pfam" id="PF04127"/>
    </source>
</evidence>
<evidence type="ECO:0000256" key="3">
    <source>
        <dbReference type="HAMAP-Rule" id="MF_02225"/>
    </source>
</evidence>
<evidence type="ECO:0000313" key="7">
    <source>
        <dbReference type="EMBL" id="MBB3005626.1"/>
    </source>
</evidence>
<dbReference type="InterPro" id="IPR035929">
    <property type="entry name" value="CoaB-like_sf"/>
</dbReference>
<keyword evidence="8" id="KW-1185">Reference proteome</keyword>
<dbReference type="InterPro" id="IPR003382">
    <property type="entry name" value="Flavoprotein"/>
</dbReference>
<dbReference type="GO" id="GO:0046872">
    <property type="term" value="F:metal ion binding"/>
    <property type="evidence" value="ECO:0007669"/>
    <property type="project" value="UniProtKB-KW"/>
</dbReference>
<comment type="caution">
    <text evidence="7">The sequence shown here is derived from an EMBL/GenBank/DDBJ whole genome shotgun (WGS) entry which is preliminary data.</text>
</comment>
<dbReference type="HAMAP" id="MF_02225">
    <property type="entry name" value="CoaBC"/>
    <property type="match status" value="1"/>
</dbReference>
<keyword evidence="3" id="KW-0511">Multifunctional enzyme</keyword>
<dbReference type="AlphaFoldDB" id="A0A7W4YQ42"/>
<dbReference type="EC" id="6.3.2.5" evidence="3"/>
<comment type="pathway">
    <text evidence="3 4">Cofactor biosynthesis; coenzyme A biosynthesis; CoA from (R)-pantothenate: step 3/5.</text>
</comment>
<dbReference type="Pfam" id="PF04127">
    <property type="entry name" value="DFP"/>
    <property type="match status" value="1"/>
</dbReference>
<keyword evidence="3" id="KW-0460">Magnesium</keyword>
<feature type="region of interest" description="Phosphopantothenoylcysteine decarboxylase" evidence="3">
    <location>
        <begin position="1"/>
        <end position="189"/>
    </location>
</feature>
<dbReference type="SUPFAM" id="SSF52507">
    <property type="entry name" value="Homo-oligomeric flavin-containing Cys decarboxylases, HFCD"/>
    <property type="match status" value="1"/>
</dbReference>
<comment type="function">
    <text evidence="3">Catalyzes two sequential steps in the biosynthesis of coenzyme A. In the first step cysteine is conjugated to 4'-phosphopantothenate to form 4-phosphopantothenoylcysteine. In the second step the latter compound is decarboxylated to form 4'-phosphopantotheine.</text>
</comment>
<evidence type="ECO:0000256" key="4">
    <source>
        <dbReference type="RuleBase" id="RU364078"/>
    </source>
</evidence>
<comment type="catalytic activity">
    <reaction evidence="3 4">
        <text>N-[(R)-4-phosphopantothenoyl]-L-cysteine + H(+) = (R)-4'-phosphopantetheine + CO2</text>
        <dbReference type="Rhea" id="RHEA:16793"/>
        <dbReference type="ChEBI" id="CHEBI:15378"/>
        <dbReference type="ChEBI" id="CHEBI:16526"/>
        <dbReference type="ChEBI" id="CHEBI:59458"/>
        <dbReference type="ChEBI" id="CHEBI:61723"/>
        <dbReference type="EC" id="4.1.1.36"/>
    </reaction>
</comment>
<feature type="binding site" evidence="3">
    <location>
        <position position="342"/>
    </location>
    <ligand>
        <name>CTP</name>
        <dbReference type="ChEBI" id="CHEBI:37563"/>
    </ligand>
</feature>
<dbReference type="NCBIfam" id="TIGR00521">
    <property type="entry name" value="coaBC_dfp"/>
    <property type="match status" value="1"/>
</dbReference>
<dbReference type="InterPro" id="IPR036551">
    <property type="entry name" value="Flavin_trans-like"/>
</dbReference>
<proteinExistence type="inferred from homology"/>
<comment type="catalytic activity">
    <reaction evidence="3 4">
        <text>(R)-4'-phosphopantothenate + L-cysteine + CTP = N-[(R)-4-phosphopantothenoyl]-L-cysteine + CMP + diphosphate + H(+)</text>
        <dbReference type="Rhea" id="RHEA:19397"/>
        <dbReference type="ChEBI" id="CHEBI:10986"/>
        <dbReference type="ChEBI" id="CHEBI:15378"/>
        <dbReference type="ChEBI" id="CHEBI:33019"/>
        <dbReference type="ChEBI" id="CHEBI:35235"/>
        <dbReference type="ChEBI" id="CHEBI:37563"/>
        <dbReference type="ChEBI" id="CHEBI:59458"/>
        <dbReference type="ChEBI" id="CHEBI:60377"/>
        <dbReference type="EC" id="6.3.2.5"/>
    </reaction>
</comment>